<organism evidence="1 2">
    <name type="scientific">Pyropia yezoensis</name>
    <name type="common">Susabi-nori</name>
    <name type="synonym">Porphyra yezoensis</name>
    <dbReference type="NCBI Taxonomy" id="2788"/>
    <lineage>
        <taxon>Eukaryota</taxon>
        <taxon>Rhodophyta</taxon>
        <taxon>Bangiophyceae</taxon>
        <taxon>Bangiales</taxon>
        <taxon>Bangiaceae</taxon>
        <taxon>Pyropia</taxon>
    </lineage>
</organism>
<proteinExistence type="predicted"/>
<comment type="caution">
    <text evidence="1">The sequence shown here is derived from an EMBL/GenBank/DDBJ whole genome shotgun (WGS) entry which is preliminary data.</text>
</comment>
<protein>
    <submittedName>
        <fullName evidence="1">Uncharacterized protein</fullName>
    </submittedName>
</protein>
<evidence type="ECO:0000313" key="2">
    <source>
        <dbReference type="Proteomes" id="UP000798662"/>
    </source>
</evidence>
<evidence type="ECO:0000313" key="1">
    <source>
        <dbReference type="EMBL" id="KAK1867423.1"/>
    </source>
</evidence>
<dbReference type="Proteomes" id="UP000798662">
    <property type="component" value="Chromosome 3"/>
</dbReference>
<reference evidence="1" key="1">
    <citation type="submission" date="2019-11" db="EMBL/GenBank/DDBJ databases">
        <title>Nori genome reveals adaptations in red seaweeds to the harsh intertidal environment.</title>
        <authorList>
            <person name="Wang D."/>
            <person name="Mao Y."/>
        </authorList>
    </citation>
    <scope>NUCLEOTIDE SEQUENCE</scope>
    <source>
        <tissue evidence="1">Gametophyte</tissue>
    </source>
</reference>
<keyword evidence="2" id="KW-1185">Reference proteome</keyword>
<dbReference type="EMBL" id="CM020620">
    <property type="protein sequence ID" value="KAK1867423.1"/>
    <property type="molecule type" value="Genomic_DNA"/>
</dbReference>
<gene>
    <name evidence="1" type="ORF">I4F81_009930</name>
</gene>
<sequence length="253" mass="26240">MPGLDSAAATLTPSNAGALAYSLTRSPFVAPCSSPVPSPFFIPPPLLPLSPSLLVSPPPPHRHAGPRPPLAHPVGCGRRRPGHHPPVGCRPVADAQGPLPQRQPPGVPGEPRRGGHPPRLGAPRPECALQQPRVPGPVCERRGHGHHGGGESGAHWAAGHPVHLEPGRLQRCLHCWGGAHQDAGLPPECDLLGGLCSPAGAPVARGGGCGDDVGRSHRHPKEGGMPRPFACGGRVNPTKYVLSPSCPLFQRYV</sequence>
<accession>A0ACC3CC88</accession>
<name>A0ACC3CC88_PYRYE</name>